<feature type="transmembrane region" description="Helical" evidence="7">
    <location>
        <begin position="313"/>
        <end position="336"/>
    </location>
</feature>
<feature type="transmembrane region" description="Helical" evidence="7">
    <location>
        <begin position="285"/>
        <end position="307"/>
    </location>
</feature>
<feature type="domain" description="SSD" evidence="8">
    <location>
        <begin position="205"/>
        <end position="335"/>
    </location>
</feature>
<feature type="transmembrane region" description="Helical" evidence="7">
    <location>
        <begin position="186"/>
        <end position="219"/>
    </location>
</feature>
<dbReference type="InterPro" id="IPR050545">
    <property type="entry name" value="Mycobact_MmpL"/>
</dbReference>
<feature type="transmembrane region" description="Helical" evidence="7">
    <location>
        <begin position="604"/>
        <end position="624"/>
    </location>
</feature>
<keyword evidence="6 7" id="KW-0472">Membrane</keyword>
<evidence type="ECO:0000256" key="5">
    <source>
        <dbReference type="ARBA" id="ARBA00022989"/>
    </source>
</evidence>
<dbReference type="PANTHER" id="PTHR33406">
    <property type="entry name" value="MEMBRANE PROTEIN MJ1562-RELATED"/>
    <property type="match status" value="1"/>
</dbReference>
<feature type="transmembrane region" description="Helical" evidence="7">
    <location>
        <begin position="578"/>
        <end position="597"/>
    </location>
</feature>
<dbReference type="Gene3D" id="1.20.1640.10">
    <property type="entry name" value="Multidrug efflux transporter AcrB transmembrane domain"/>
    <property type="match status" value="2"/>
</dbReference>
<dbReference type="PANTHER" id="PTHR33406:SF6">
    <property type="entry name" value="MEMBRANE PROTEIN YDGH-RELATED"/>
    <property type="match status" value="1"/>
</dbReference>
<dbReference type="EMBL" id="JBHLYQ010000071">
    <property type="protein sequence ID" value="MFC0082103.1"/>
    <property type="molecule type" value="Genomic_DNA"/>
</dbReference>
<gene>
    <name evidence="9" type="ORF">ACFFRE_08065</name>
</gene>
<dbReference type="InterPro" id="IPR004869">
    <property type="entry name" value="MMPL_dom"/>
</dbReference>
<keyword evidence="5 7" id="KW-1133">Transmembrane helix</keyword>
<comment type="caution">
    <text evidence="9">The sequence shown here is derived from an EMBL/GenBank/DDBJ whole genome shotgun (WGS) entry which is preliminary data.</text>
</comment>
<evidence type="ECO:0000259" key="8">
    <source>
        <dbReference type="PROSITE" id="PS50156"/>
    </source>
</evidence>
<dbReference type="SUPFAM" id="SSF82866">
    <property type="entry name" value="Multidrug efflux transporter AcrB transmembrane domain"/>
    <property type="match status" value="2"/>
</dbReference>
<keyword evidence="3" id="KW-1003">Cell membrane</keyword>
<evidence type="ECO:0000256" key="6">
    <source>
        <dbReference type="ARBA" id="ARBA00023136"/>
    </source>
</evidence>
<evidence type="ECO:0000256" key="1">
    <source>
        <dbReference type="ARBA" id="ARBA00004651"/>
    </source>
</evidence>
<feature type="transmembrane region" description="Helical" evidence="7">
    <location>
        <begin position="369"/>
        <end position="389"/>
    </location>
</feature>
<evidence type="ECO:0000256" key="3">
    <source>
        <dbReference type="ARBA" id="ARBA00022475"/>
    </source>
</evidence>
<protein>
    <submittedName>
        <fullName evidence="9">MMPL family transporter</fullName>
    </submittedName>
</protein>
<dbReference type="PROSITE" id="PS50156">
    <property type="entry name" value="SSD"/>
    <property type="match status" value="2"/>
</dbReference>
<proteinExistence type="inferred from homology"/>
<evidence type="ECO:0000313" key="9">
    <source>
        <dbReference type="EMBL" id="MFC0082103.1"/>
    </source>
</evidence>
<evidence type="ECO:0000256" key="7">
    <source>
        <dbReference type="SAM" id="Phobius"/>
    </source>
</evidence>
<comment type="subcellular location">
    <subcellularLocation>
        <location evidence="1">Cell membrane</location>
        <topology evidence="1">Multi-pass membrane protein</topology>
    </subcellularLocation>
</comment>
<evidence type="ECO:0000256" key="2">
    <source>
        <dbReference type="ARBA" id="ARBA00010157"/>
    </source>
</evidence>
<feature type="transmembrane region" description="Helical" evidence="7">
    <location>
        <begin position="636"/>
        <end position="656"/>
    </location>
</feature>
<name>A0ABV6C341_9ACTN</name>
<feature type="transmembrane region" description="Helical" evidence="7">
    <location>
        <begin position="714"/>
        <end position="734"/>
    </location>
</feature>
<dbReference type="InterPro" id="IPR000731">
    <property type="entry name" value="SSD"/>
</dbReference>
<reference evidence="9 10" key="1">
    <citation type="submission" date="2024-09" db="EMBL/GenBank/DDBJ databases">
        <authorList>
            <person name="Sun Q."/>
            <person name="Mori K."/>
        </authorList>
    </citation>
    <scope>NUCLEOTIDE SEQUENCE [LARGE SCALE GENOMIC DNA]</scope>
    <source>
        <strain evidence="9 10">JCM 15389</strain>
    </source>
</reference>
<dbReference type="Pfam" id="PF03176">
    <property type="entry name" value="MMPL"/>
    <property type="match status" value="2"/>
</dbReference>
<keyword evidence="10" id="KW-1185">Reference proteome</keyword>
<accession>A0ABV6C341</accession>
<organism evidence="9 10">
    <name type="scientific">Aciditerrimonas ferrireducens</name>
    <dbReference type="NCBI Taxonomy" id="667306"/>
    <lineage>
        <taxon>Bacteria</taxon>
        <taxon>Bacillati</taxon>
        <taxon>Actinomycetota</taxon>
        <taxon>Acidimicrobiia</taxon>
        <taxon>Acidimicrobiales</taxon>
        <taxon>Acidimicrobiaceae</taxon>
        <taxon>Aciditerrimonas</taxon>
    </lineage>
</organism>
<dbReference type="Proteomes" id="UP001589788">
    <property type="component" value="Unassembled WGS sequence"/>
</dbReference>
<feature type="domain" description="SSD" evidence="8">
    <location>
        <begin position="607"/>
        <end position="740"/>
    </location>
</feature>
<feature type="transmembrane region" description="Helical" evidence="7">
    <location>
        <begin position="239"/>
        <end position="258"/>
    </location>
</feature>
<evidence type="ECO:0000256" key="4">
    <source>
        <dbReference type="ARBA" id="ARBA00022692"/>
    </source>
</evidence>
<feature type="transmembrane region" description="Helical" evidence="7">
    <location>
        <begin position="677"/>
        <end position="702"/>
    </location>
</feature>
<keyword evidence="4 7" id="KW-0812">Transmembrane</keyword>
<sequence length="782" mass="81502">MNRFFERLARTVVRYRWLVLAGWVLVAVVAVKTLPSMTSEVNNDNSQFLPANAPSQRAANLAAPLLGQTTSQSQILLVASTSGRPLTSADQAAIAREVALAKAVPKVTKVQVAKVSPNDQAVEILVDAKVAPSDVQDQRSVVDDLQATFARAGPTDGLAFHLAGPVATNVANQKSSDKTGNRIQGLSFLLVIVLLLLIFRAPLAAVITLVTPGFALITSYRFIGGLGAHGVKISEITDILLIVLLLGAGTDYGLFLVFRVREALRSGQGPKEAVEHALVRVGESISASAGTVILALLSLLLATFGIYRDLGLPLAVGMGVMLLAGLTLLPALLAIVGRAAFWPSRAVPVAEERRGWWGRVAGRLVKRPALTLGIGVLVFLGLASAALGYHSAGFGGAVSAPKGSDAAAGNAILAADFPHASANPANLILQYPEPIWQDPARLVSAERVLERSGLFATLAGPLDPNGTAMSPSTYARLHTELGNPLTLPTLEPSGLSVPRTLYDAYRATALFVSPEGTVVQFEASLRAGGQQTTAAMDATPKVRAALAAAARASGATANGVAGEAASLYDVSSASNHDLVHIVPVAVVAIGVLLALVLRSLVAPLYLIVSVVLSYLAALGVSTLAFIDVGGEKGLTFILPFLMFIFLLALGEDYNILVMTRIREEAHRHSLREAVVEAIGRTGPTVTSAGIILAGSFAVIAIAGGGGPGGSQIRAIGFGLAIGILMDTFFVRTLLVPSTVALLGRWNWWPARLGRHADDEDRVRPAEAARTVATTVAGDGPGK</sequence>
<dbReference type="RefSeq" id="WP_377789543.1">
    <property type="nucleotide sequence ID" value="NZ_JBHLYQ010000071.1"/>
</dbReference>
<evidence type="ECO:0000313" key="10">
    <source>
        <dbReference type="Proteomes" id="UP001589788"/>
    </source>
</evidence>
<comment type="similarity">
    <text evidence="2">Belongs to the resistance-nodulation-cell division (RND) (TC 2.A.6) family. MmpL subfamily.</text>
</comment>